<protein>
    <submittedName>
        <fullName evidence="6">Planctomycete cytochrome C</fullName>
    </submittedName>
</protein>
<dbReference type="InterPro" id="IPR013320">
    <property type="entry name" value="ConA-like_dom_sf"/>
</dbReference>
<evidence type="ECO:0000256" key="1">
    <source>
        <dbReference type="ARBA" id="ARBA00022723"/>
    </source>
</evidence>
<dbReference type="Pfam" id="PF07635">
    <property type="entry name" value="PSCyt1"/>
    <property type="match status" value="1"/>
</dbReference>
<evidence type="ECO:0000256" key="2">
    <source>
        <dbReference type="ARBA" id="ARBA00023004"/>
    </source>
</evidence>
<keyword evidence="1 3" id="KW-0479">Metal-binding</keyword>
<dbReference type="PROSITE" id="PS51007">
    <property type="entry name" value="CYTC"/>
    <property type="match status" value="1"/>
</dbReference>
<dbReference type="EMBL" id="CP036261">
    <property type="protein sequence ID" value="QDS91014.1"/>
    <property type="molecule type" value="Genomic_DNA"/>
</dbReference>
<dbReference type="InterPro" id="IPR009056">
    <property type="entry name" value="Cyt_c-like_dom"/>
</dbReference>
<organism evidence="6 7">
    <name type="scientific">Rosistilla ulvae</name>
    <dbReference type="NCBI Taxonomy" id="1930277"/>
    <lineage>
        <taxon>Bacteria</taxon>
        <taxon>Pseudomonadati</taxon>
        <taxon>Planctomycetota</taxon>
        <taxon>Planctomycetia</taxon>
        <taxon>Pirellulales</taxon>
        <taxon>Pirellulaceae</taxon>
        <taxon>Rosistilla</taxon>
    </lineage>
</organism>
<gene>
    <name evidence="6" type="ORF">EC9_52330</name>
</gene>
<dbReference type="Proteomes" id="UP000319557">
    <property type="component" value="Chromosome"/>
</dbReference>
<evidence type="ECO:0000259" key="5">
    <source>
        <dbReference type="PROSITE" id="PS51007"/>
    </source>
</evidence>
<dbReference type="GO" id="GO:0009055">
    <property type="term" value="F:electron transfer activity"/>
    <property type="evidence" value="ECO:0007669"/>
    <property type="project" value="InterPro"/>
</dbReference>
<keyword evidence="4" id="KW-0732">Signal</keyword>
<dbReference type="GO" id="GO:0046872">
    <property type="term" value="F:metal ion binding"/>
    <property type="evidence" value="ECO:0007669"/>
    <property type="project" value="UniProtKB-KW"/>
</dbReference>
<dbReference type="Gene3D" id="2.60.120.200">
    <property type="match status" value="1"/>
</dbReference>
<reference evidence="6 7" key="1">
    <citation type="submission" date="2019-02" db="EMBL/GenBank/DDBJ databases">
        <title>Deep-cultivation of Planctomycetes and their phenomic and genomic characterization uncovers novel biology.</title>
        <authorList>
            <person name="Wiegand S."/>
            <person name="Jogler M."/>
            <person name="Boedeker C."/>
            <person name="Pinto D."/>
            <person name="Vollmers J."/>
            <person name="Rivas-Marin E."/>
            <person name="Kohn T."/>
            <person name="Peeters S.H."/>
            <person name="Heuer A."/>
            <person name="Rast P."/>
            <person name="Oberbeckmann S."/>
            <person name="Bunk B."/>
            <person name="Jeske O."/>
            <person name="Meyerdierks A."/>
            <person name="Storesund J.E."/>
            <person name="Kallscheuer N."/>
            <person name="Luecker S."/>
            <person name="Lage O.M."/>
            <person name="Pohl T."/>
            <person name="Merkel B.J."/>
            <person name="Hornburger P."/>
            <person name="Mueller R.-W."/>
            <person name="Bruemmer F."/>
            <person name="Labrenz M."/>
            <person name="Spormann A.M."/>
            <person name="Op den Camp H."/>
            <person name="Overmann J."/>
            <person name="Amann R."/>
            <person name="Jetten M.S.M."/>
            <person name="Mascher T."/>
            <person name="Medema M.H."/>
            <person name="Devos D.P."/>
            <person name="Kaster A.-K."/>
            <person name="Ovreas L."/>
            <person name="Rohde M."/>
            <person name="Galperin M.Y."/>
            <person name="Jogler C."/>
        </authorList>
    </citation>
    <scope>NUCLEOTIDE SEQUENCE [LARGE SCALE GENOMIC DNA]</scope>
    <source>
        <strain evidence="6 7">EC9</strain>
    </source>
</reference>
<dbReference type="KEGG" id="ruv:EC9_52330"/>
<evidence type="ECO:0000256" key="4">
    <source>
        <dbReference type="SAM" id="SignalP"/>
    </source>
</evidence>
<dbReference type="Pfam" id="PF13385">
    <property type="entry name" value="Laminin_G_3"/>
    <property type="match status" value="1"/>
</dbReference>
<dbReference type="Pfam" id="PF07583">
    <property type="entry name" value="PSCyt2"/>
    <property type="match status" value="1"/>
</dbReference>
<keyword evidence="7" id="KW-1185">Reference proteome</keyword>
<sequence precursor="true">MIFTSILSRENRYPLCLVMLLFATSPVVANPPGNGKPILPFASWNFDDANKRMFHDAGPWQLAGHSRDEIASAPSGFAGRPSVIEFSSGDSRSRVEIPLEDPARQAMESLLDGSFTWQAWIYDSAPSPDGKTNYALLYYVDHKQFTSNSMWFYRARQDGSYRFRIVDIEGRQSGVEIPALKPNGEGDRQWHHYAVVVDRSSDDLGQWSIRGYRDGELIDEQRLPEDVGAIRHHGQLIFGNSHLANAPWRGAIDDVALLPVALNSDEVRQHFRENKDPKVPTAEELDAEKEHFFEAKIRPLLIDRCTDCHSGDEFSESPLAFNSRGALLRGADFGPAVIPGKGSESLLIQAVQWNHKALKMPPDEGDRLTKLEIDDLRRWIDDGAYWPSGDVVREAEMSLSEVGEEKVESDHWAFQARTRPDPPNVEDPDWNRTAIDRFLFTEMLEQQIEPNGVTDKRTLVRRATLDLTGLPPTPEEVEAFLNDNSGQAFERVVDRLLASRHYGERWGRHWLDIARYADTQGDVGDFPIPTAYLYRNWVIDALNADMPYDRFIQAQLAGDLLAIDADSEEEARGMMVATGFLALSRRFGNTKYDDAHLMIEDTIDTLGRGVLGVTIRCARCHDHKFDPILQSDYFGLYGIFESTRYPTMGASNQKSPASLSPAVPDPELRAELDRYYRTLERYYYQINNKNRPWLKPTLKEFEKVSKQLKDASLSDDQRSKLEERRDSLLAFRVGAFRELMLHGIGWINREKNRLADNPPTEAVFAVSEGKATDSKLHLRGNPEQLGRVVSRRFPLVLTEKQGDSSQWQGSGRLELAQWLTSSDHPLTPRVIVNRVWQYHFGRGLVGTSSNFGVKGDLPSHPQLLDYLANTFVETDNWSLKTLHRRIMLSRAYQLSSQTTDESLQEDADNVYLARYSRRRLEAEVIRDSMLAISGKLDHSRGEAFPFPHWKSRSYSLNNPFKAEYPSNRRTVYLMTQRLFRQPLFTLFDGPDRNQSTEKRTISAFPTQVLFLLNSPFVQEQAEAFAAKIVRAAPRSPETIELAYQSVYGRGPTAAEVDIVTQQVQALTTQILESGSNDSQEARRSAWTAVAKSLFASNEFLHVE</sequence>
<evidence type="ECO:0000313" key="7">
    <source>
        <dbReference type="Proteomes" id="UP000319557"/>
    </source>
</evidence>
<dbReference type="InterPro" id="IPR011429">
    <property type="entry name" value="Cyt_c_Planctomycete-type"/>
</dbReference>
<dbReference type="Pfam" id="PF07587">
    <property type="entry name" value="PSD1"/>
    <property type="match status" value="1"/>
</dbReference>
<dbReference type="InterPro" id="IPR011444">
    <property type="entry name" value="DUF1549"/>
</dbReference>
<feature type="chain" id="PRO_5022095102" evidence="4">
    <location>
        <begin position="30"/>
        <end position="1103"/>
    </location>
</feature>
<accession>A0A517M821</accession>
<dbReference type="GO" id="GO:0020037">
    <property type="term" value="F:heme binding"/>
    <property type="evidence" value="ECO:0007669"/>
    <property type="project" value="InterPro"/>
</dbReference>
<evidence type="ECO:0000256" key="3">
    <source>
        <dbReference type="PROSITE-ProRule" id="PRU00433"/>
    </source>
</evidence>
<keyword evidence="2 3" id="KW-0408">Iron</keyword>
<feature type="signal peptide" evidence="4">
    <location>
        <begin position="1"/>
        <end position="29"/>
    </location>
</feature>
<keyword evidence="3" id="KW-0349">Heme</keyword>
<evidence type="ECO:0000313" key="6">
    <source>
        <dbReference type="EMBL" id="QDS91014.1"/>
    </source>
</evidence>
<dbReference type="PANTHER" id="PTHR35889:SF3">
    <property type="entry name" value="F-BOX DOMAIN-CONTAINING PROTEIN"/>
    <property type="match status" value="1"/>
</dbReference>
<dbReference type="PANTHER" id="PTHR35889">
    <property type="entry name" value="CYCLOINULO-OLIGOSACCHARIDE FRUCTANOTRANSFERASE-RELATED"/>
    <property type="match status" value="1"/>
</dbReference>
<dbReference type="InterPro" id="IPR022655">
    <property type="entry name" value="DUF1553"/>
</dbReference>
<name>A0A517M821_9BACT</name>
<dbReference type="SUPFAM" id="SSF49899">
    <property type="entry name" value="Concanavalin A-like lectins/glucanases"/>
    <property type="match status" value="1"/>
</dbReference>
<dbReference type="OrthoDB" id="127107at2"/>
<proteinExistence type="predicted"/>
<feature type="domain" description="Cytochrome c" evidence="5">
    <location>
        <begin position="284"/>
        <end position="384"/>
    </location>
</feature>
<dbReference type="AlphaFoldDB" id="A0A517M821"/>